<reference evidence="1" key="1">
    <citation type="submission" date="2019-08" db="EMBL/GenBank/DDBJ databases">
        <authorList>
            <person name="Kucharzyk K."/>
            <person name="Murdoch R.W."/>
            <person name="Higgins S."/>
            <person name="Loffler F."/>
        </authorList>
    </citation>
    <scope>NUCLEOTIDE SEQUENCE</scope>
</reference>
<evidence type="ECO:0000313" key="1">
    <source>
        <dbReference type="EMBL" id="MPN64968.1"/>
    </source>
</evidence>
<proteinExistence type="predicted"/>
<protein>
    <submittedName>
        <fullName evidence="1">Uncharacterized protein</fullName>
    </submittedName>
</protein>
<dbReference type="AlphaFoldDB" id="A0A645JMS9"/>
<comment type="caution">
    <text evidence="1">The sequence shown here is derived from an EMBL/GenBank/DDBJ whole genome shotgun (WGS) entry which is preliminary data.</text>
</comment>
<organism evidence="1">
    <name type="scientific">bioreactor metagenome</name>
    <dbReference type="NCBI Taxonomy" id="1076179"/>
    <lineage>
        <taxon>unclassified sequences</taxon>
        <taxon>metagenomes</taxon>
        <taxon>ecological metagenomes</taxon>
    </lineage>
</organism>
<gene>
    <name evidence="1" type="ORF">SDC9_212747</name>
</gene>
<sequence>MSVPLIEKMIEADGKGELEKYMKSLTGEK</sequence>
<accession>A0A645JMS9</accession>
<name>A0A645JMS9_9ZZZZ</name>
<dbReference type="EMBL" id="VSSQ01146633">
    <property type="protein sequence ID" value="MPN64968.1"/>
    <property type="molecule type" value="Genomic_DNA"/>
</dbReference>